<reference evidence="2 3" key="1">
    <citation type="submission" date="2019-05" db="EMBL/GenBank/DDBJ databases">
        <title>The Complete Genome Sequence of the n-alkane-degrading Desulfoglaeba alkanexedens ALDC reveals multiple alkylsuccinate synthase gene clusters.</title>
        <authorList>
            <person name="Callaghan A.V."/>
            <person name="Davidova I.A."/>
            <person name="Duncan K.E."/>
            <person name="Morris B."/>
            <person name="McInerney M.J."/>
        </authorList>
    </citation>
    <scope>NUCLEOTIDE SEQUENCE [LARGE SCALE GENOMIC DNA]</scope>
    <source>
        <strain evidence="2 3">ALDC</strain>
    </source>
</reference>
<dbReference type="KEGG" id="dax:FDQ92_10760"/>
<evidence type="ECO:0000313" key="2">
    <source>
        <dbReference type="EMBL" id="QCQ22604.1"/>
    </source>
</evidence>
<sequence>MNKTVTLKLLNPVLAVLLLNQPLSGLLYSTFDLEFFEGLHIGGGVALLVAAAIHVMLNWSWVRANFLQPRR</sequence>
<proteinExistence type="predicted"/>
<reference evidence="2 3" key="2">
    <citation type="submission" date="2019-05" db="EMBL/GenBank/DDBJ databases">
        <authorList>
            <person name="Suflita J.M."/>
            <person name="Marks C.R."/>
        </authorList>
    </citation>
    <scope>NUCLEOTIDE SEQUENCE [LARGE SCALE GENOMIC DNA]</scope>
    <source>
        <strain evidence="2 3">ALDC</strain>
    </source>
</reference>
<keyword evidence="3" id="KW-1185">Reference proteome</keyword>
<evidence type="ECO:0000313" key="3">
    <source>
        <dbReference type="Proteomes" id="UP000298602"/>
    </source>
</evidence>
<dbReference type="EMBL" id="CP040098">
    <property type="protein sequence ID" value="QCQ22604.1"/>
    <property type="molecule type" value="Genomic_DNA"/>
</dbReference>
<feature type="transmembrane region" description="Helical" evidence="1">
    <location>
        <begin position="41"/>
        <end position="62"/>
    </location>
</feature>
<protein>
    <submittedName>
        <fullName evidence="2">DUF4405 domain-containing protein</fullName>
    </submittedName>
</protein>
<dbReference type="Proteomes" id="UP000298602">
    <property type="component" value="Chromosome"/>
</dbReference>
<keyword evidence="1" id="KW-1133">Transmembrane helix</keyword>
<name>A0A4P8L471_9BACT</name>
<keyword evidence="1" id="KW-0812">Transmembrane</keyword>
<gene>
    <name evidence="2" type="ORF">FDQ92_10760</name>
</gene>
<accession>A0A4P8L471</accession>
<dbReference type="RefSeq" id="WP_137424888.1">
    <property type="nucleotide sequence ID" value="NZ_CP040098.1"/>
</dbReference>
<keyword evidence="1" id="KW-0472">Membrane</keyword>
<evidence type="ECO:0000256" key="1">
    <source>
        <dbReference type="SAM" id="Phobius"/>
    </source>
</evidence>
<dbReference type="AlphaFoldDB" id="A0A4P8L471"/>
<organism evidence="2 3">
    <name type="scientific">Desulfoglaeba alkanexedens ALDC</name>
    <dbReference type="NCBI Taxonomy" id="980445"/>
    <lineage>
        <taxon>Bacteria</taxon>
        <taxon>Pseudomonadati</taxon>
        <taxon>Thermodesulfobacteriota</taxon>
        <taxon>Syntrophobacteria</taxon>
        <taxon>Syntrophobacterales</taxon>
        <taxon>Syntrophobacteraceae</taxon>
        <taxon>Desulfoglaeba</taxon>
    </lineage>
</organism>